<dbReference type="AlphaFoldDB" id="A0A3B3R2W3"/>
<evidence type="ECO:0000313" key="3">
    <source>
        <dbReference type="Proteomes" id="UP000261540"/>
    </source>
</evidence>
<proteinExistence type="predicted"/>
<dbReference type="OrthoDB" id="10055077at2759"/>
<dbReference type="PRINTS" id="PR02072">
    <property type="entry name" value="4JOINTEDBOX1"/>
</dbReference>
<dbReference type="GeneID" id="111859519"/>
<name>A0A3B3R2W3_9TELE</name>
<dbReference type="GO" id="GO:0007267">
    <property type="term" value="P:cell-cell signaling"/>
    <property type="evidence" value="ECO:0007669"/>
    <property type="project" value="TreeGrafter"/>
</dbReference>
<keyword evidence="1" id="KW-0732">Signal</keyword>
<feature type="signal peptide" evidence="1">
    <location>
        <begin position="1"/>
        <end position="18"/>
    </location>
</feature>
<dbReference type="RefSeq" id="XP_023698043.1">
    <property type="nucleotide sequence ID" value="XM_023842275.2"/>
</dbReference>
<accession>A0A3B3R2W3</accession>
<organism evidence="2 3">
    <name type="scientific">Paramormyrops kingsleyae</name>
    <dbReference type="NCBI Taxonomy" id="1676925"/>
    <lineage>
        <taxon>Eukaryota</taxon>
        <taxon>Metazoa</taxon>
        <taxon>Chordata</taxon>
        <taxon>Craniata</taxon>
        <taxon>Vertebrata</taxon>
        <taxon>Euteleostomi</taxon>
        <taxon>Actinopterygii</taxon>
        <taxon>Neopterygii</taxon>
        <taxon>Teleostei</taxon>
        <taxon>Osteoglossocephala</taxon>
        <taxon>Osteoglossomorpha</taxon>
        <taxon>Osteoglossiformes</taxon>
        <taxon>Mormyridae</taxon>
        <taxon>Paramormyrops</taxon>
    </lineage>
</organism>
<reference evidence="2" key="1">
    <citation type="submission" date="2025-08" db="UniProtKB">
        <authorList>
            <consortium name="Ensembl"/>
        </authorList>
    </citation>
    <scope>IDENTIFICATION</scope>
</reference>
<reference evidence="2" key="2">
    <citation type="submission" date="2025-09" db="UniProtKB">
        <authorList>
            <consortium name="Ensembl"/>
        </authorList>
    </citation>
    <scope>IDENTIFICATION</scope>
</reference>
<dbReference type="STRING" id="1676925.ENSPKIP00000012250"/>
<dbReference type="Proteomes" id="UP000261540">
    <property type="component" value="Unplaced"/>
</dbReference>
<evidence type="ECO:0000313" key="2">
    <source>
        <dbReference type="Ensembl" id="ENSPKIP00000012250.1"/>
    </source>
</evidence>
<dbReference type="PANTHER" id="PTHR13147">
    <property type="entry name" value="FOUR-JOINTED BOX PROTEIN 1"/>
    <property type="match status" value="1"/>
</dbReference>
<keyword evidence="3" id="KW-1185">Reference proteome</keyword>
<dbReference type="Ensembl" id="ENSPKIT00000036639.1">
    <property type="protein sequence ID" value="ENSPKIP00000012250.1"/>
    <property type="gene ID" value="ENSPKIG00000000110.1"/>
</dbReference>
<dbReference type="GO" id="GO:0005615">
    <property type="term" value="C:extracellular space"/>
    <property type="evidence" value="ECO:0007669"/>
    <property type="project" value="TreeGrafter"/>
</dbReference>
<dbReference type="InterPro" id="IPR024868">
    <property type="entry name" value="FJX1/FJ"/>
</dbReference>
<evidence type="ECO:0000256" key="1">
    <source>
        <dbReference type="SAM" id="SignalP"/>
    </source>
</evidence>
<sequence>MRAFAANLLALLFLCTCASVLYVWTGLEDGTGRYRRGSRTHGAASVPAGSPPDRSLKTFRALLAVPPVLGILNRSIAEKRTDTSGKRKSNLDLNKATAIATPLNPEPEELVEDGVFWSDRLEALLPQAFSEEHARTWIERARVSEVVSLEPGCGRTSNRLATFSDGSRACVRYGINEDQVQGETLSYYLASLLGMTSLPPITLSQLSPDSLQWAAVREGIGGLQWSWKAVVSLTEWVANLTGVVTPAPLRQDGKGLHPVREQLANKTLGELLELVQWTDLIVFDYLTANFDRLVSNLFSLQWDPRVMERDTSNLQRTPDGALVLIDNEAGLVHGYRVLQMWERYHDELLGSVCLFRKRTARRVLQLHRLRDAPVRLRELYRLHEPLAPELGFLSEEHAAILQTRMDRLHRHILHCMERYSRL</sequence>
<protein>
    <submittedName>
        <fullName evidence="2">Four-jointed box kinase 1</fullName>
    </submittedName>
</protein>
<dbReference type="GeneTree" id="ENSGT00390000016768"/>
<feature type="chain" id="PRO_5017289450" evidence="1">
    <location>
        <begin position="19"/>
        <end position="422"/>
    </location>
</feature>
<dbReference type="PANTHER" id="PTHR13147:SF5">
    <property type="entry name" value="FOUR-JOINTED BOX PROTEIN 1"/>
    <property type="match status" value="1"/>
</dbReference>